<proteinExistence type="predicted"/>
<feature type="signal peptide" evidence="3">
    <location>
        <begin position="1"/>
        <end position="22"/>
    </location>
</feature>
<evidence type="ECO:0000256" key="2">
    <source>
        <dbReference type="SAM" id="Phobius"/>
    </source>
</evidence>
<organism evidence="5 6">
    <name type="scientific">Candidatus Enterococcus murrayae</name>
    <dbReference type="NCBI Taxonomy" id="2815321"/>
    <lineage>
        <taxon>Bacteria</taxon>
        <taxon>Bacillati</taxon>
        <taxon>Bacillota</taxon>
        <taxon>Bacilli</taxon>
        <taxon>Lactobacillales</taxon>
        <taxon>Enterococcaceae</taxon>
        <taxon>Enterococcus</taxon>
    </lineage>
</organism>
<protein>
    <recommendedName>
        <fullName evidence="4">Gram-positive pilin subunit D1 N-terminal domain-containing protein</fullName>
    </recommendedName>
</protein>
<comment type="caution">
    <text evidence="5">The sequence shown here is derived from an EMBL/GenBank/DDBJ whole genome shotgun (WGS) entry which is preliminary data.</text>
</comment>
<dbReference type="RefSeq" id="WP_207110024.1">
    <property type="nucleotide sequence ID" value="NZ_JAFLVR010000052.1"/>
</dbReference>
<dbReference type="Proteomes" id="UP000664495">
    <property type="component" value="Unassembled WGS sequence"/>
</dbReference>
<keyword evidence="2" id="KW-0812">Transmembrane</keyword>
<feature type="domain" description="Gram-positive pilin subunit D1 N-terminal" evidence="4">
    <location>
        <begin position="41"/>
        <end position="163"/>
    </location>
</feature>
<keyword evidence="2" id="KW-0472">Membrane</keyword>
<evidence type="ECO:0000313" key="5">
    <source>
        <dbReference type="EMBL" id="MBO0454288.1"/>
    </source>
</evidence>
<gene>
    <name evidence="5" type="ORF">JZO85_18680</name>
</gene>
<reference evidence="5 6" key="1">
    <citation type="submission" date="2021-03" db="EMBL/GenBank/DDBJ databases">
        <title>Enterococcal diversity collection.</title>
        <authorList>
            <person name="Gilmore M.S."/>
            <person name="Schwartzman J."/>
            <person name="Van Tyne D."/>
            <person name="Martin M."/>
            <person name="Earl A.M."/>
            <person name="Manson A.L."/>
            <person name="Straub T."/>
            <person name="Salamzade R."/>
            <person name="Saavedra J."/>
            <person name="Lebreton F."/>
            <person name="Prichula J."/>
            <person name="Schaufler K."/>
            <person name="Gaca A."/>
            <person name="Sgardioli B."/>
            <person name="Wagenaar J."/>
            <person name="Strong T."/>
        </authorList>
    </citation>
    <scope>NUCLEOTIDE SEQUENCE [LARGE SCALE GENOMIC DNA]</scope>
    <source>
        <strain evidence="5 6">MJM16</strain>
    </source>
</reference>
<evidence type="ECO:0000256" key="3">
    <source>
        <dbReference type="SAM" id="SignalP"/>
    </source>
</evidence>
<keyword evidence="6" id="KW-1185">Reference proteome</keyword>
<accession>A0ABS3HLH1</accession>
<evidence type="ECO:0000313" key="6">
    <source>
        <dbReference type="Proteomes" id="UP000664495"/>
    </source>
</evidence>
<feature type="region of interest" description="Disordered" evidence="1">
    <location>
        <begin position="166"/>
        <end position="202"/>
    </location>
</feature>
<feature type="chain" id="PRO_5046502928" description="Gram-positive pilin subunit D1 N-terminal domain-containing protein" evidence="3">
    <location>
        <begin position="23"/>
        <end position="238"/>
    </location>
</feature>
<evidence type="ECO:0000259" key="4">
    <source>
        <dbReference type="Pfam" id="PF16555"/>
    </source>
</evidence>
<dbReference type="EMBL" id="JAFLVR010000052">
    <property type="protein sequence ID" value="MBO0454288.1"/>
    <property type="molecule type" value="Genomic_DNA"/>
</dbReference>
<keyword evidence="3" id="KW-0732">Signal</keyword>
<dbReference type="InterPro" id="IPR032364">
    <property type="entry name" value="GramPos_pilinD1_N"/>
</dbReference>
<feature type="transmembrane region" description="Helical" evidence="2">
    <location>
        <begin position="212"/>
        <end position="230"/>
    </location>
</feature>
<evidence type="ECO:0000256" key="1">
    <source>
        <dbReference type="SAM" id="MobiDB-lite"/>
    </source>
</evidence>
<dbReference type="Pfam" id="PF16555">
    <property type="entry name" value="GramPos_pilinD1"/>
    <property type="match status" value="1"/>
</dbReference>
<keyword evidence="2" id="KW-1133">Transmembrane helix</keyword>
<sequence>MKKIFLLFLVLLLGTCSLGSIARATEKQVDLWIHTWSEDGKKIEGTEQLDFDVYDLTKWRTNRKGDEKQDKEFLLNTYSTKEELQSFVKQEQLVKLNQMPYPADGSGNVSFSVPRYHEEQDAAYLILANGETGKYHMLPIILYLPQTHPETKDEAQRLLIYAKYQDTTQEPEKPEESTEPEPENTLKNPGMEKGLSSSSKAYPATNDLVRDYTVLGLILMSIGFIGFKTIKGRKKQGG</sequence>
<name>A0ABS3HLH1_9ENTE</name>